<name>A0A0C4E7G1_MAGP6</name>
<sequence>MDRPSRIDSASLYTHTGHINGMSCPSPTERNQQVSTGICRVVLGNYPHATGGAAYGQVTERSPQPAANVDRSPGSGLTSGMQKYKPGRLQQLNVVPFRIDLRVPGGITITIID</sequence>
<dbReference type="EnsemblFungi" id="MAPG_08474T0">
    <property type="protein sequence ID" value="MAPG_08474T0"/>
    <property type="gene ID" value="MAPG_08474"/>
</dbReference>
<dbReference type="AlphaFoldDB" id="A0A0C4E7G1"/>
<reference evidence="3" key="5">
    <citation type="submission" date="2015-06" db="UniProtKB">
        <authorList>
            <consortium name="EnsemblFungi"/>
        </authorList>
    </citation>
    <scope>IDENTIFICATION</scope>
    <source>
        <strain evidence="3">ATCC 64411</strain>
    </source>
</reference>
<reference evidence="2" key="1">
    <citation type="submission" date="2010-05" db="EMBL/GenBank/DDBJ databases">
        <title>The Genome Sequence of Magnaporthe poae strain ATCC 64411.</title>
        <authorList>
            <consortium name="The Broad Institute Genome Sequencing Platform"/>
            <consortium name="Broad Institute Genome Sequencing Center for Infectious Disease"/>
            <person name="Ma L.-J."/>
            <person name="Dead R."/>
            <person name="Young S."/>
            <person name="Zeng Q."/>
            <person name="Koehrsen M."/>
            <person name="Alvarado L."/>
            <person name="Berlin A."/>
            <person name="Chapman S.B."/>
            <person name="Chen Z."/>
            <person name="Freedman E."/>
            <person name="Gellesch M."/>
            <person name="Goldberg J."/>
            <person name="Griggs A."/>
            <person name="Gujja S."/>
            <person name="Heilman E.R."/>
            <person name="Heiman D."/>
            <person name="Hepburn T."/>
            <person name="Howarth C."/>
            <person name="Jen D."/>
            <person name="Larson L."/>
            <person name="Mehta T."/>
            <person name="Neiman D."/>
            <person name="Pearson M."/>
            <person name="Roberts A."/>
            <person name="Saif S."/>
            <person name="Shea T."/>
            <person name="Shenoy N."/>
            <person name="Sisk P."/>
            <person name="Stolte C."/>
            <person name="Sykes S."/>
            <person name="Walk T."/>
            <person name="White J."/>
            <person name="Yandava C."/>
            <person name="Haas B."/>
            <person name="Nusbaum C."/>
            <person name="Birren B."/>
        </authorList>
    </citation>
    <scope>NUCLEOTIDE SEQUENCE</scope>
    <source>
        <strain evidence="2">ATCC 64411</strain>
    </source>
</reference>
<evidence type="ECO:0000256" key="1">
    <source>
        <dbReference type="SAM" id="MobiDB-lite"/>
    </source>
</evidence>
<feature type="region of interest" description="Disordered" evidence="1">
    <location>
        <begin position="54"/>
        <end position="83"/>
    </location>
</feature>
<reference evidence="3" key="4">
    <citation type="journal article" date="2015" name="G3 (Bethesda)">
        <title>Genome sequences of three phytopathogenic species of the Magnaporthaceae family of fungi.</title>
        <authorList>
            <person name="Okagaki L.H."/>
            <person name="Nunes C.C."/>
            <person name="Sailsbery J."/>
            <person name="Clay B."/>
            <person name="Brown D."/>
            <person name="John T."/>
            <person name="Oh Y."/>
            <person name="Young N."/>
            <person name="Fitzgerald M."/>
            <person name="Haas B.J."/>
            <person name="Zeng Q."/>
            <person name="Young S."/>
            <person name="Adiconis X."/>
            <person name="Fan L."/>
            <person name="Levin J.Z."/>
            <person name="Mitchell T.K."/>
            <person name="Okubara P.A."/>
            <person name="Farman M.L."/>
            <person name="Kohn L.M."/>
            <person name="Birren B."/>
            <person name="Ma L.-J."/>
            <person name="Dean R.A."/>
        </authorList>
    </citation>
    <scope>NUCLEOTIDE SEQUENCE</scope>
    <source>
        <strain evidence="3">ATCC 64411 / 73-15</strain>
    </source>
</reference>
<dbReference type="EMBL" id="ADBL01002054">
    <property type="status" value="NOT_ANNOTATED_CDS"/>
    <property type="molecule type" value="Genomic_DNA"/>
</dbReference>
<dbReference type="Proteomes" id="UP000011715">
    <property type="component" value="Unassembled WGS sequence"/>
</dbReference>
<reference evidence="2" key="3">
    <citation type="submission" date="2011-03" db="EMBL/GenBank/DDBJ databases">
        <title>Annotation of Magnaporthe poae ATCC 64411.</title>
        <authorList>
            <person name="Ma L.-J."/>
            <person name="Dead R."/>
            <person name="Young S.K."/>
            <person name="Zeng Q."/>
            <person name="Gargeya S."/>
            <person name="Fitzgerald M."/>
            <person name="Haas B."/>
            <person name="Abouelleil A."/>
            <person name="Alvarado L."/>
            <person name="Arachchi H.M."/>
            <person name="Berlin A."/>
            <person name="Brown A."/>
            <person name="Chapman S.B."/>
            <person name="Chen Z."/>
            <person name="Dunbar C."/>
            <person name="Freedman E."/>
            <person name="Gearin G."/>
            <person name="Gellesch M."/>
            <person name="Goldberg J."/>
            <person name="Griggs A."/>
            <person name="Gujja S."/>
            <person name="Heiman D."/>
            <person name="Howarth C."/>
            <person name="Larson L."/>
            <person name="Lui A."/>
            <person name="MacDonald P.J.P."/>
            <person name="Mehta T."/>
            <person name="Montmayeur A."/>
            <person name="Murphy C."/>
            <person name="Neiman D."/>
            <person name="Pearson M."/>
            <person name="Priest M."/>
            <person name="Roberts A."/>
            <person name="Saif S."/>
            <person name="Shea T."/>
            <person name="Shenoy N."/>
            <person name="Sisk P."/>
            <person name="Stolte C."/>
            <person name="Sykes S."/>
            <person name="Yandava C."/>
            <person name="Wortman J."/>
            <person name="Nusbaum C."/>
            <person name="Birren B."/>
        </authorList>
    </citation>
    <scope>NUCLEOTIDE SEQUENCE</scope>
    <source>
        <strain evidence="2">ATCC 64411</strain>
    </source>
</reference>
<gene>
    <name evidence="2" type="ORF">MAPG_08474</name>
</gene>
<reference evidence="4" key="2">
    <citation type="submission" date="2010-05" db="EMBL/GenBank/DDBJ databases">
        <title>The genome sequence of Magnaporthe poae strain ATCC 64411.</title>
        <authorList>
            <person name="Ma L.-J."/>
            <person name="Dead R."/>
            <person name="Young S."/>
            <person name="Zeng Q."/>
            <person name="Koehrsen M."/>
            <person name="Alvarado L."/>
            <person name="Berlin A."/>
            <person name="Chapman S.B."/>
            <person name="Chen Z."/>
            <person name="Freedman E."/>
            <person name="Gellesch M."/>
            <person name="Goldberg J."/>
            <person name="Griggs A."/>
            <person name="Gujja S."/>
            <person name="Heilman E.R."/>
            <person name="Heiman D."/>
            <person name="Hepburn T."/>
            <person name="Howarth C."/>
            <person name="Jen D."/>
            <person name="Larson L."/>
            <person name="Mehta T."/>
            <person name="Neiman D."/>
            <person name="Pearson M."/>
            <person name="Roberts A."/>
            <person name="Saif S."/>
            <person name="Shea T."/>
            <person name="Shenoy N."/>
            <person name="Sisk P."/>
            <person name="Stolte C."/>
            <person name="Sykes S."/>
            <person name="Walk T."/>
            <person name="White J."/>
            <person name="Yandava C."/>
            <person name="Haas B."/>
            <person name="Nusbaum C."/>
            <person name="Birren B."/>
        </authorList>
    </citation>
    <scope>NUCLEOTIDE SEQUENCE [LARGE SCALE GENOMIC DNA]</scope>
    <source>
        <strain evidence="4">ATCC 64411 / 73-15</strain>
    </source>
</reference>
<accession>A0A0C4E7G1</accession>
<organism evidence="3 4">
    <name type="scientific">Magnaporthiopsis poae (strain ATCC 64411 / 73-15)</name>
    <name type="common">Kentucky bluegrass fungus</name>
    <name type="synonym">Magnaporthe poae</name>
    <dbReference type="NCBI Taxonomy" id="644358"/>
    <lineage>
        <taxon>Eukaryota</taxon>
        <taxon>Fungi</taxon>
        <taxon>Dikarya</taxon>
        <taxon>Ascomycota</taxon>
        <taxon>Pezizomycotina</taxon>
        <taxon>Sordariomycetes</taxon>
        <taxon>Sordariomycetidae</taxon>
        <taxon>Magnaporthales</taxon>
        <taxon>Magnaporthaceae</taxon>
        <taxon>Magnaporthiopsis</taxon>
    </lineage>
</organism>
<evidence type="ECO:0000313" key="3">
    <source>
        <dbReference type="EnsemblFungi" id="MAPG_08474T0"/>
    </source>
</evidence>
<evidence type="ECO:0000313" key="2">
    <source>
        <dbReference type="EMBL" id="KLU89503.1"/>
    </source>
</evidence>
<proteinExistence type="predicted"/>
<dbReference type="EMBL" id="GL876973">
    <property type="protein sequence ID" value="KLU89503.1"/>
    <property type="molecule type" value="Genomic_DNA"/>
</dbReference>
<evidence type="ECO:0000313" key="4">
    <source>
        <dbReference type="Proteomes" id="UP000011715"/>
    </source>
</evidence>
<protein>
    <submittedName>
        <fullName evidence="2 3">Uncharacterized protein</fullName>
    </submittedName>
</protein>
<keyword evidence="4" id="KW-1185">Reference proteome</keyword>
<dbReference type="VEuPathDB" id="FungiDB:MAPG_08474"/>